<dbReference type="AlphaFoldDB" id="A0A0A9CDC5"/>
<name>A0A0A9CDC5_ARUDO</name>
<proteinExistence type="predicted"/>
<reference evidence="1" key="1">
    <citation type="submission" date="2014-09" db="EMBL/GenBank/DDBJ databases">
        <authorList>
            <person name="Magalhaes I.L.F."/>
            <person name="Oliveira U."/>
            <person name="Santos F.R."/>
            <person name="Vidigal T.H.D.A."/>
            <person name="Brescovit A.D."/>
            <person name="Santos A.J."/>
        </authorList>
    </citation>
    <scope>NUCLEOTIDE SEQUENCE</scope>
    <source>
        <tissue evidence="1">Shoot tissue taken approximately 20 cm above the soil surface</tissue>
    </source>
</reference>
<dbReference type="EMBL" id="GBRH01225442">
    <property type="protein sequence ID" value="JAD72453.1"/>
    <property type="molecule type" value="Transcribed_RNA"/>
</dbReference>
<protein>
    <submittedName>
        <fullName evidence="1">Uncharacterized protein</fullName>
    </submittedName>
</protein>
<reference evidence="1" key="2">
    <citation type="journal article" date="2015" name="Data Brief">
        <title>Shoot transcriptome of the giant reed, Arundo donax.</title>
        <authorList>
            <person name="Barrero R.A."/>
            <person name="Guerrero F.D."/>
            <person name="Moolhuijzen P."/>
            <person name="Goolsby J.A."/>
            <person name="Tidwell J."/>
            <person name="Bellgard S.E."/>
            <person name="Bellgard M.I."/>
        </authorList>
    </citation>
    <scope>NUCLEOTIDE SEQUENCE</scope>
    <source>
        <tissue evidence="1">Shoot tissue taken approximately 20 cm above the soil surface</tissue>
    </source>
</reference>
<evidence type="ECO:0000313" key="1">
    <source>
        <dbReference type="EMBL" id="JAD72453.1"/>
    </source>
</evidence>
<accession>A0A0A9CDC5</accession>
<sequence length="20" mass="2250">MQPGFNPWLPLFATNEGWGS</sequence>
<organism evidence="1">
    <name type="scientific">Arundo donax</name>
    <name type="common">Giant reed</name>
    <name type="synonym">Donax arundinaceus</name>
    <dbReference type="NCBI Taxonomy" id="35708"/>
    <lineage>
        <taxon>Eukaryota</taxon>
        <taxon>Viridiplantae</taxon>
        <taxon>Streptophyta</taxon>
        <taxon>Embryophyta</taxon>
        <taxon>Tracheophyta</taxon>
        <taxon>Spermatophyta</taxon>
        <taxon>Magnoliopsida</taxon>
        <taxon>Liliopsida</taxon>
        <taxon>Poales</taxon>
        <taxon>Poaceae</taxon>
        <taxon>PACMAD clade</taxon>
        <taxon>Arundinoideae</taxon>
        <taxon>Arundineae</taxon>
        <taxon>Arundo</taxon>
    </lineage>
</organism>